<sequence length="429" mass="49622">MEELVYQQMKEKVYKETMDNGLQVFLLSKPEMAKTFGIFTTNYGSIDQTFTPIGKDEKVTVPEGIAHFLEHKLFEKEDRDVFQDFTKLGASANAFTSFTKTAYLFSATSQIEKNVEILLNFVQDPYFSEESVEKEKGIIAQEIRMYDDQPDWRSFFGTIQSLYHEHPVKVDIAGTVDSIQKITKDDLYTCYETFYHPSNMVLFVAGNFEPEAMMNLIRENQNSKEFPPAPEINRSYPEEPTSVYKAENSIEMPVTTAKAMVGVKENVSELSGKELLRAELLSSMILDYYFSKSGKFYEELYKEDLIDDSFQYETELDRQFGFTILGGDSRKPDAMAKRVKEMLHELKVESISEEDFTRMKRKKIGQFMRALNSMEFIANQFTHYHTLGVDLFDVLPVIESLTTKDADEYLKHWIKDEAISVFQVKPQTT</sequence>
<dbReference type="EMBL" id="JADZSC010000001">
    <property type="protein sequence ID" value="MBH0229339.1"/>
    <property type="molecule type" value="Genomic_DNA"/>
</dbReference>
<dbReference type="InterPro" id="IPR011249">
    <property type="entry name" value="Metalloenz_LuxS/M16"/>
</dbReference>
<dbReference type="PANTHER" id="PTHR11851">
    <property type="entry name" value="METALLOPROTEASE"/>
    <property type="match status" value="1"/>
</dbReference>
<evidence type="ECO:0000313" key="4">
    <source>
        <dbReference type="Proteomes" id="UP000614490"/>
    </source>
</evidence>
<dbReference type="InterPro" id="IPR007863">
    <property type="entry name" value="Peptidase_M16_C"/>
</dbReference>
<dbReference type="Gene3D" id="3.30.830.10">
    <property type="entry name" value="Metalloenzyme, LuxS/M16 peptidase-like"/>
    <property type="match status" value="2"/>
</dbReference>
<feature type="domain" description="Peptidase M16 C-terminal" evidence="2">
    <location>
        <begin position="181"/>
        <end position="362"/>
    </location>
</feature>
<reference evidence="3 4" key="1">
    <citation type="journal article" date="2005" name="Int. J. Syst. Evol. Microbiol.">
        <title>Halobacillus yeomjeoni sp. nov., isolated from a marine solar saltern in Korea.</title>
        <authorList>
            <person name="Yoon J.H."/>
            <person name="Kang S.J."/>
            <person name="Lee C.H."/>
            <person name="Oh H.W."/>
            <person name="Oh T.K."/>
        </authorList>
    </citation>
    <scope>NUCLEOTIDE SEQUENCE [LARGE SCALE GENOMIC DNA]</scope>
    <source>
        <strain evidence="3 4">KCTC 3957</strain>
    </source>
</reference>
<proteinExistence type="predicted"/>
<evidence type="ECO:0000259" key="1">
    <source>
        <dbReference type="Pfam" id="PF00675"/>
    </source>
</evidence>
<dbReference type="Pfam" id="PF00675">
    <property type="entry name" value="Peptidase_M16"/>
    <property type="match status" value="1"/>
</dbReference>
<dbReference type="InterPro" id="IPR050361">
    <property type="entry name" value="MPP/UQCRC_Complex"/>
</dbReference>
<organism evidence="3 4">
    <name type="scientific">Halobacillus yeomjeoni</name>
    <dbReference type="NCBI Taxonomy" id="311194"/>
    <lineage>
        <taxon>Bacteria</taxon>
        <taxon>Bacillati</taxon>
        <taxon>Bacillota</taxon>
        <taxon>Bacilli</taxon>
        <taxon>Bacillales</taxon>
        <taxon>Bacillaceae</taxon>
        <taxon>Halobacillus</taxon>
    </lineage>
</organism>
<evidence type="ECO:0000313" key="3">
    <source>
        <dbReference type="EMBL" id="MBH0229339.1"/>
    </source>
</evidence>
<comment type="caution">
    <text evidence="3">The sequence shown here is derived from an EMBL/GenBank/DDBJ whole genome shotgun (WGS) entry which is preliminary data.</text>
</comment>
<dbReference type="GO" id="GO:0046872">
    <property type="term" value="F:metal ion binding"/>
    <property type="evidence" value="ECO:0007669"/>
    <property type="project" value="InterPro"/>
</dbReference>
<evidence type="ECO:0000259" key="2">
    <source>
        <dbReference type="Pfam" id="PF05193"/>
    </source>
</evidence>
<dbReference type="PANTHER" id="PTHR11851:SF134">
    <property type="entry name" value="ZINC-DEPENDENT PROTEASE"/>
    <property type="match status" value="1"/>
</dbReference>
<feature type="domain" description="Peptidase M16 N-terminal" evidence="1">
    <location>
        <begin position="63"/>
        <end position="154"/>
    </location>
</feature>
<dbReference type="Proteomes" id="UP000614490">
    <property type="component" value="Unassembled WGS sequence"/>
</dbReference>
<dbReference type="Pfam" id="PF05193">
    <property type="entry name" value="Peptidase_M16_C"/>
    <property type="match status" value="1"/>
</dbReference>
<dbReference type="AlphaFoldDB" id="A0A931HTY9"/>
<name>A0A931HTY9_9BACI</name>
<protein>
    <submittedName>
        <fullName evidence="3">Insulinase family protein</fullName>
    </submittedName>
</protein>
<dbReference type="RefSeq" id="WP_197315957.1">
    <property type="nucleotide sequence ID" value="NZ_JADZSC010000001.1"/>
</dbReference>
<keyword evidence="4" id="KW-1185">Reference proteome</keyword>
<dbReference type="InterPro" id="IPR011765">
    <property type="entry name" value="Pept_M16_N"/>
</dbReference>
<accession>A0A931HTY9</accession>
<gene>
    <name evidence="3" type="ORF">H0267_03840</name>
</gene>
<dbReference type="SUPFAM" id="SSF63411">
    <property type="entry name" value="LuxS/MPP-like metallohydrolase"/>
    <property type="match status" value="2"/>
</dbReference>
<dbReference type="NCBIfam" id="NF047421">
    <property type="entry name" value="YfmH_fam"/>
    <property type="match status" value="1"/>
</dbReference>